<dbReference type="AlphaFoldDB" id="S9S2D0"/>
<reference evidence="7" key="1">
    <citation type="journal article" date="2014" name="Stand. Genomic Sci.">
        <title>Genome sequence of the exopolysaccharide-producing Salipiger mucosus type strain (DSM 16094(T)), a moderately halophilic member of the Roseobacter clade.</title>
        <authorList>
            <person name="Riedel T."/>
            <person name="Spring S."/>
            <person name="Fiebig A."/>
            <person name="Petersen J."/>
            <person name="Kyrpides N.C."/>
            <person name="Goker M."/>
            <person name="Klenk H.P."/>
        </authorList>
    </citation>
    <scope>NUCLEOTIDE SEQUENCE [LARGE SCALE GENOMIC DNA]</scope>
    <source>
        <strain evidence="7">DSM 16094</strain>
    </source>
</reference>
<dbReference type="HOGENOM" id="CLU_013748_2_6_5"/>
<comment type="similarity">
    <text evidence="1">Belongs to the TPP enzyme family.</text>
</comment>
<dbReference type="InterPro" id="IPR045229">
    <property type="entry name" value="TPP_enz"/>
</dbReference>
<comment type="caution">
    <text evidence="6">The sequence shown here is derived from an EMBL/GenBank/DDBJ whole genome shotgun (WGS) entry which is preliminary data.</text>
</comment>
<dbReference type="EMBL" id="APVH01000032">
    <property type="protein sequence ID" value="EPX80364.1"/>
    <property type="molecule type" value="Genomic_DNA"/>
</dbReference>
<keyword evidence="3" id="KW-0786">Thiamine pyrophosphate</keyword>
<keyword evidence="7" id="KW-1185">Reference proteome</keyword>
<dbReference type="InterPro" id="IPR029061">
    <property type="entry name" value="THDP-binding"/>
</dbReference>
<dbReference type="InterPro" id="IPR011766">
    <property type="entry name" value="TPP_enzyme_TPP-bd"/>
</dbReference>
<dbReference type="GO" id="GO:0005948">
    <property type="term" value="C:acetolactate synthase complex"/>
    <property type="evidence" value="ECO:0007669"/>
    <property type="project" value="TreeGrafter"/>
</dbReference>
<dbReference type="GO" id="GO:0030976">
    <property type="term" value="F:thiamine pyrophosphate binding"/>
    <property type="evidence" value="ECO:0007669"/>
    <property type="project" value="InterPro"/>
</dbReference>
<evidence type="ECO:0000256" key="1">
    <source>
        <dbReference type="ARBA" id="ARBA00007812"/>
    </source>
</evidence>
<dbReference type="SUPFAM" id="SSF52518">
    <property type="entry name" value="Thiamin diphosphate-binding fold (THDP-binding)"/>
    <property type="match status" value="1"/>
</dbReference>
<dbReference type="Pfam" id="PF00205">
    <property type="entry name" value="TPP_enzyme_M"/>
    <property type="match status" value="1"/>
</dbReference>
<dbReference type="Pfam" id="PF02775">
    <property type="entry name" value="TPP_enzyme_C"/>
    <property type="match status" value="1"/>
</dbReference>
<evidence type="ECO:0000259" key="4">
    <source>
        <dbReference type="Pfam" id="PF00205"/>
    </source>
</evidence>
<evidence type="ECO:0000259" key="5">
    <source>
        <dbReference type="Pfam" id="PF02775"/>
    </source>
</evidence>
<dbReference type="InterPro" id="IPR029035">
    <property type="entry name" value="DHS-like_NAD/FAD-binding_dom"/>
</dbReference>
<dbReference type="SUPFAM" id="SSF52467">
    <property type="entry name" value="DHS-like NAD/FAD-binding domain"/>
    <property type="match status" value="1"/>
</dbReference>
<dbReference type="eggNOG" id="COG0028">
    <property type="taxonomic scope" value="Bacteria"/>
</dbReference>
<dbReference type="InterPro" id="IPR012000">
    <property type="entry name" value="Thiamin_PyroP_enz_cen_dom"/>
</dbReference>
<protein>
    <submittedName>
        <fullName evidence="6">Acetohydroxy acid synthase</fullName>
    </submittedName>
</protein>
<proteinExistence type="inferred from homology"/>
<organism evidence="6 7">
    <name type="scientific">Salipiger mucosus DSM 16094</name>
    <dbReference type="NCBI Taxonomy" id="1123237"/>
    <lineage>
        <taxon>Bacteria</taxon>
        <taxon>Pseudomonadati</taxon>
        <taxon>Pseudomonadota</taxon>
        <taxon>Alphaproteobacteria</taxon>
        <taxon>Rhodobacterales</taxon>
        <taxon>Roseobacteraceae</taxon>
        <taxon>Salipiger</taxon>
    </lineage>
</organism>
<evidence type="ECO:0000256" key="2">
    <source>
        <dbReference type="ARBA" id="ARBA00022679"/>
    </source>
</evidence>
<keyword evidence="2" id="KW-0808">Transferase</keyword>
<dbReference type="GO" id="GO:0050660">
    <property type="term" value="F:flavin adenine dinucleotide binding"/>
    <property type="evidence" value="ECO:0007669"/>
    <property type="project" value="TreeGrafter"/>
</dbReference>
<dbReference type="PANTHER" id="PTHR18968:SF167">
    <property type="entry name" value="ACETOLACTATE SYNTHASE LARGE SUBUNIT ILVB2-RELATED"/>
    <property type="match status" value="1"/>
</dbReference>
<evidence type="ECO:0000256" key="3">
    <source>
        <dbReference type="ARBA" id="ARBA00023052"/>
    </source>
</evidence>
<evidence type="ECO:0000313" key="7">
    <source>
        <dbReference type="Proteomes" id="UP000015347"/>
    </source>
</evidence>
<feature type="domain" description="Thiamine pyrophosphate enzyme central" evidence="4">
    <location>
        <begin position="2"/>
        <end position="124"/>
    </location>
</feature>
<dbReference type="PROSITE" id="PS00187">
    <property type="entry name" value="TPP_ENZYMES"/>
    <property type="match status" value="1"/>
</dbReference>
<dbReference type="STRING" id="1123237.Salmuc_03680"/>
<dbReference type="OrthoDB" id="4494979at2"/>
<feature type="domain" description="Thiamine pyrophosphate enzyme TPP-binding" evidence="5">
    <location>
        <begin position="186"/>
        <end position="329"/>
    </location>
</feature>
<dbReference type="InterPro" id="IPR000399">
    <property type="entry name" value="TPP-bd_CS"/>
</dbReference>
<dbReference type="PANTHER" id="PTHR18968">
    <property type="entry name" value="THIAMINE PYROPHOSPHATE ENZYMES"/>
    <property type="match status" value="1"/>
</dbReference>
<dbReference type="CDD" id="cd00568">
    <property type="entry name" value="TPP_enzymes"/>
    <property type="match status" value="1"/>
</dbReference>
<dbReference type="GO" id="GO:0009097">
    <property type="term" value="P:isoleucine biosynthetic process"/>
    <property type="evidence" value="ECO:0007669"/>
    <property type="project" value="TreeGrafter"/>
</dbReference>
<dbReference type="GO" id="GO:0003984">
    <property type="term" value="F:acetolactate synthase activity"/>
    <property type="evidence" value="ECO:0007669"/>
    <property type="project" value="TreeGrafter"/>
</dbReference>
<dbReference type="GO" id="GO:0009099">
    <property type="term" value="P:L-valine biosynthetic process"/>
    <property type="evidence" value="ECO:0007669"/>
    <property type="project" value="TreeGrafter"/>
</dbReference>
<dbReference type="Gene3D" id="3.40.50.1220">
    <property type="entry name" value="TPP-binding domain"/>
    <property type="match status" value="1"/>
</dbReference>
<gene>
    <name evidence="6" type="ORF">Salmuc_03680</name>
</gene>
<dbReference type="Proteomes" id="UP000015347">
    <property type="component" value="Unassembled WGS sequence"/>
</dbReference>
<evidence type="ECO:0000313" key="6">
    <source>
        <dbReference type="EMBL" id="EPX80364.1"/>
    </source>
</evidence>
<sequence length="351" mass="37787">MARAVRLLTATRRPLMFVGRGAVHAADGLRRLAERLEIPTVAEGRAKGVLEDRDLLSVGLWGAAQLWDSSDLVILVGSRARHSVGVWPRRPGQQVLQIDIDPAHLHDPAPGDVGMVADSALAVAGLLEAVGRTGPRRSARREELRGLRDARMKTFETRLPDQMRHLRAIRAVLPDDAIIVPDYTQVGYVACAAFPAFRPGTLITPGYQGTLGFAFATALGAKVGCPDRPVISLNGDGGFLFTLPELATAVKHRIGAISIVFSDGAYGNVRRLQKTVNGGRVIATDLQNPDFVALAQSFGAHGVRARDELEVGLAVREAMRRDLPTVIDVPVGEMNDPWPLLRPQLPEKAGG</sequence>
<dbReference type="GO" id="GO:0000287">
    <property type="term" value="F:magnesium ion binding"/>
    <property type="evidence" value="ECO:0007669"/>
    <property type="project" value="InterPro"/>
</dbReference>
<accession>S9S2D0</accession>
<dbReference type="RefSeq" id="WP_020038804.1">
    <property type="nucleotide sequence ID" value="NZ_KE557277.1"/>
</dbReference>
<name>S9S2D0_9RHOB</name>
<dbReference type="Gene3D" id="3.40.50.970">
    <property type="match status" value="1"/>
</dbReference>